<evidence type="ECO:0000313" key="2">
    <source>
        <dbReference type="EMBL" id="KIL51134.1"/>
    </source>
</evidence>
<evidence type="ECO:0000313" key="3">
    <source>
        <dbReference type="Proteomes" id="UP000031972"/>
    </source>
</evidence>
<keyword evidence="3" id="KW-1185">Reference proteome</keyword>
<dbReference type="Proteomes" id="UP000031972">
    <property type="component" value="Unassembled WGS sequence"/>
</dbReference>
<dbReference type="InterPro" id="IPR018745">
    <property type="entry name" value="MpsC"/>
</dbReference>
<dbReference type="AlphaFoldDB" id="A0A0C2SB12"/>
<evidence type="ECO:0000259" key="1">
    <source>
        <dbReference type="Pfam" id="PF10057"/>
    </source>
</evidence>
<sequence>MSDLSQSSISFFIDEFFEKHFGEKPGKLSVISHSQSIVIHLEDFLLASEKILFKQGNSKQVLETRDFMIFTLKSEILQELEKITDLHFSELYADWNLEKGSGMLLAVTDSSQKADPLPWPSDVDEETVREIFLINSIYTEKKPDSIHYYWLNDQYLLIERSGILVDIEKELIKNGSEEQLRLAKRPMEHRIFKLFNIVGSLNRAVIELFADWDFHKDKGYHVLVLKQIE</sequence>
<dbReference type="Pfam" id="PF10057">
    <property type="entry name" value="MpsC"/>
    <property type="match status" value="2"/>
</dbReference>
<name>A0A0C2SB12_9BACL</name>
<dbReference type="RefSeq" id="WP_041055532.1">
    <property type="nucleotide sequence ID" value="NZ_JXRR01000008.1"/>
</dbReference>
<comment type="caution">
    <text evidence="2">The sequence shown here is derived from an EMBL/GenBank/DDBJ whole genome shotgun (WGS) entry which is preliminary data.</text>
</comment>
<feature type="domain" description="Na+-translocating membrane potential-generating system MpsC" evidence="1">
    <location>
        <begin position="136"/>
        <end position="227"/>
    </location>
</feature>
<dbReference type="PATRIC" id="fig|220754.4.peg.1034"/>
<accession>A0A0C2SB12</accession>
<organism evidence="2 3">
    <name type="scientific">Jeotgalibacillus campisalis</name>
    <dbReference type="NCBI Taxonomy" id="220754"/>
    <lineage>
        <taxon>Bacteria</taxon>
        <taxon>Bacillati</taxon>
        <taxon>Bacillota</taxon>
        <taxon>Bacilli</taxon>
        <taxon>Bacillales</taxon>
        <taxon>Caryophanaceae</taxon>
        <taxon>Jeotgalibacillus</taxon>
    </lineage>
</organism>
<protein>
    <recommendedName>
        <fullName evidence="1">Na+-translocating membrane potential-generating system MpsC domain-containing protein</fullName>
    </recommendedName>
</protein>
<reference evidence="2 3" key="1">
    <citation type="submission" date="2015-01" db="EMBL/GenBank/DDBJ databases">
        <title>Jeotgalibacillus campisalis genome sequencing.</title>
        <authorList>
            <person name="Goh K.M."/>
            <person name="Chan K.-G."/>
            <person name="Yaakop A.S."/>
            <person name="Ee R."/>
            <person name="Gan H.M."/>
            <person name="Chan C.S."/>
        </authorList>
    </citation>
    <scope>NUCLEOTIDE SEQUENCE [LARGE SCALE GENOMIC DNA]</scope>
    <source>
        <strain evidence="2 3">SF-57</strain>
    </source>
</reference>
<proteinExistence type="predicted"/>
<dbReference type="EMBL" id="JXRR01000008">
    <property type="protein sequence ID" value="KIL51134.1"/>
    <property type="molecule type" value="Genomic_DNA"/>
</dbReference>
<feature type="domain" description="Na+-translocating membrane potential-generating system MpsC" evidence="1">
    <location>
        <begin position="7"/>
        <end position="109"/>
    </location>
</feature>
<gene>
    <name evidence="2" type="ORF">KR50_10150</name>
</gene>